<keyword evidence="2" id="KW-0808">Transferase</keyword>
<comment type="caution">
    <text evidence="13">The sequence shown here is derived from an EMBL/GenBank/DDBJ whole genome shotgun (WGS) entry which is preliminary data.</text>
</comment>
<evidence type="ECO:0000256" key="9">
    <source>
        <dbReference type="PROSITE-ProRule" id="PRU10141"/>
    </source>
</evidence>
<feature type="binding site" evidence="7 9">
    <location>
        <position position="126"/>
    </location>
    <ligand>
        <name>ATP</name>
        <dbReference type="ChEBI" id="CHEBI:30616"/>
    </ligand>
</feature>
<feature type="active site" description="Proton acceptor" evidence="6">
    <location>
        <position position="212"/>
    </location>
</feature>
<keyword evidence="14" id="KW-1185">Reference proteome</keyword>
<dbReference type="AlphaFoldDB" id="A0A1V9YID0"/>
<dbReference type="InterPro" id="IPR017441">
    <property type="entry name" value="Protein_kinase_ATP_BS"/>
</dbReference>
<dbReference type="PROSITE" id="PS00108">
    <property type="entry name" value="PROTEIN_KINASE_ST"/>
    <property type="match status" value="1"/>
</dbReference>
<dbReference type="GO" id="GO:0005524">
    <property type="term" value="F:ATP binding"/>
    <property type="evidence" value="ECO:0007669"/>
    <property type="project" value="UniProtKB-UniRule"/>
</dbReference>
<dbReference type="InterPro" id="IPR000719">
    <property type="entry name" value="Prot_kinase_dom"/>
</dbReference>
<evidence type="ECO:0000313" key="14">
    <source>
        <dbReference type="Proteomes" id="UP000243579"/>
    </source>
</evidence>
<dbReference type="OrthoDB" id="377346at2759"/>
<evidence type="ECO:0000259" key="12">
    <source>
        <dbReference type="PROSITE" id="PS50011"/>
    </source>
</evidence>
<evidence type="ECO:0000256" key="1">
    <source>
        <dbReference type="ARBA" id="ARBA00022527"/>
    </source>
</evidence>
<dbReference type="Pfam" id="PF00069">
    <property type="entry name" value="Pkinase"/>
    <property type="match status" value="1"/>
</dbReference>
<dbReference type="InterPro" id="IPR008271">
    <property type="entry name" value="Ser/Thr_kinase_AS"/>
</dbReference>
<dbReference type="EMBL" id="JNBR01001675">
    <property type="protein sequence ID" value="OQR85471.1"/>
    <property type="molecule type" value="Genomic_DNA"/>
</dbReference>
<evidence type="ECO:0000313" key="13">
    <source>
        <dbReference type="EMBL" id="OQR85471.1"/>
    </source>
</evidence>
<evidence type="ECO:0000256" key="3">
    <source>
        <dbReference type="ARBA" id="ARBA00022741"/>
    </source>
</evidence>
<gene>
    <name evidence="13" type="ORF">ACHHYP_11789</name>
</gene>
<sequence>MVEKGHGRSTVDPSTLDTPGRGNDGAKQEGKSHKAKEKTHAKIFSAKKAIRVLVTSHDAFLASCARPYITKEVMLAQLQKQPHRGRKQPAGPKGAYAYVDEPLGNGCSGTVFRAVHSATGTSVAIKVVPLVESRVQYIENELSIHQSLRHDGIVELYDWFLNKTELHMVQQLVPHGSLDNYADFTVAEVALLLKKLAAAVGYLHGLGFVHADIKPENVLMSETGLPLLADFGMSLRPSYEQPDMLRGTPEFMAPELWAGRCNSTKSDVWALGVLAYELLTGSVPFDAAECVARTALSKGNLQDDAFQFIALLLRKDPAERPEIAEILTHPWLNAAH</sequence>
<comment type="similarity">
    <text evidence="10">Belongs to the protein kinase superfamily.</text>
</comment>
<evidence type="ECO:0000256" key="5">
    <source>
        <dbReference type="ARBA" id="ARBA00022840"/>
    </source>
</evidence>
<accession>A0A1V9YID0</accession>
<feature type="domain" description="Protein kinase" evidence="12">
    <location>
        <begin position="97"/>
        <end position="332"/>
    </location>
</feature>
<feature type="binding site" evidence="7">
    <location>
        <begin position="216"/>
        <end position="217"/>
    </location>
    <ligand>
        <name>ATP</name>
        <dbReference type="ChEBI" id="CHEBI:30616"/>
    </ligand>
</feature>
<keyword evidence="1 10" id="KW-0723">Serine/threonine-protein kinase</keyword>
<protein>
    <submittedName>
        <fullName evidence="13">Aurora kinase A isoform X1</fullName>
    </submittedName>
</protein>
<dbReference type="STRING" id="1202772.A0A1V9YID0"/>
<evidence type="ECO:0000256" key="11">
    <source>
        <dbReference type="SAM" id="MobiDB-lite"/>
    </source>
</evidence>
<dbReference type="PROSITE" id="PS50011">
    <property type="entry name" value="PROTEIN_KINASE_DOM"/>
    <property type="match status" value="1"/>
</dbReference>
<name>A0A1V9YID0_ACHHY</name>
<dbReference type="SMART" id="SM00220">
    <property type="entry name" value="S_TKc"/>
    <property type="match status" value="1"/>
</dbReference>
<feature type="cross-link" description="Glycyl lysine isopeptide (Lys-Gly) (interchain with G-Cter in SUMO2)" evidence="8">
    <location>
        <position position="214"/>
    </location>
</feature>
<dbReference type="InterPro" id="IPR030616">
    <property type="entry name" value="Aur-like"/>
</dbReference>
<keyword evidence="3 7" id="KW-0547">Nucleotide-binding</keyword>
<dbReference type="Gene3D" id="1.10.510.10">
    <property type="entry name" value="Transferase(Phosphotransferase) domain 1"/>
    <property type="match status" value="1"/>
</dbReference>
<feature type="binding site" evidence="7">
    <location>
        <position position="230"/>
    </location>
    <ligand>
        <name>ATP</name>
        <dbReference type="ChEBI" id="CHEBI:30616"/>
    </ligand>
</feature>
<evidence type="ECO:0000256" key="10">
    <source>
        <dbReference type="RuleBase" id="RU000304"/>
    </source>
</evidence>
<evidence type="ECO:0000256" key="8">
    <source>
        <dbReference type="PIRSR" id="PIRSR630616-3"/>
    </source>
</evidence>
<evidence type="ECO:0000256" key="7">
    <source>
        <dbReference type="PIRSR" id="PIRSR630616-2"/>
    </source>
</evidence>
<proteinExistence type="inferred from homology"/>
<dbReference type="InterPro" id="IPR011009">
    <property type="entry name" value="Kinase-like_dom_sf"/>
</dbReference>
<dbReference type="SUPFAM" id="SSF56112">
    <property type="entry name" value="Protein kinase-like (PK-like)"/>
    <property type="match status" value="1"/>
</dbReference>
<dbReference type="PROSITE" id="PS00107">
    <property type="entry name" value="PROTEIN_KINASE_ATP"/>
    <property type="match status" value="1"/>
</dbReference>
<reference evidence="13 14" key="1">
    <citation type="journal article" date="2014" name="Genome Biol. Evol.">
        <title>The secreted proteins of Achlya hypogyna and Thraustotheca clavata identify the ancestral oomycete secretome and reveal gene acquisitions by horizontal gene transfer.</title>
        <authorList>
            <person name="Misner I."/>
            <person name="Blouin N."/>
            <person name="Leonard G."/>
            <person name="Richards T.A."/>
            <person name="Lane C.E."/>
        </authorList>
    </citation>
    <scope>NUCLEOTIDE SEQUENCE [LARGE SCALE GENOMIC DNA]</scope>
    <source>
        <strain evidence="13 14">ATCC 48635</strain>
    </source>
</reference>
<evidence type="ECO:0000256" key="4">
    <source>
        <dbReference type="ARBA" id="ARBA00022777"/>
    </source>
</evidence>
<dbReference type="Proteomes" id="UP000243579">
    <property type="component" value="Unassembled WGS sequence"/>
</dbReference>
<feature type="region of interest" description="Disordered" evidence="11">
    <location>
        <begin position="1"/>
        <end position="40"/>
    </location>
</feature>
<keyword evidence="5 7" id="KW-0067">ATP-binding</keyword>
<organism evidence="13 14">
    <name type="scientific">Achlya hypogyna</name>
    <name type="common">Oomycete</name>
    <name type="synonym">Protoachlya hypogyna</name>
    <dbReference type="NCBI Taxonomy" id="1202772"/>
    <lineage>
        <taxon>Eukaryota</taxon>
        <taxon>Sar</taxon>
        <taxon>Stramenopiles</taxon>
        <taxon>Oomycota</taxon>
        <taxon>Saprolegniomycetes</taxon>
        <taxon>Saprolegniales</taxon>
        <taxon>Achlyaceae</taxon>
        <taxon>Achlya</taxon>
    </lineage>
</organism>
<dbReference type="GO" id="GO:0004674">
    <property type="term" value="F:protein serine/threonine kinase activity"/>
    <property type="evidence" value="ECO:0007669"/>
    <property type="project" value="UniProtKB-KW"/>
</dbReference>
<dbReference type="PANTHER" id="PTHR24350">
    <property type="entry name" value="SERINE/THREONINE-PROTEIN KINASE IAL-RELATED"/>
    <property type="match status" value="1"/>
</dbReference>
<keyword evidence="4 13" id="KW-0418">Kinase</keyword>
<evidence type="ECO:0000256" key="2">
    <source>
        <dbReference type="ARBA" id="ARBA00022679"/>
    </source>
</evidence>
<evidence type="ECO:0000256" key="6">
    <source>
        <dbReference type="PIRSR" id="PIRSR630616-1"/>
    </source>
</evidence>